<comment type="caution">
    <text evidence="2">The sequence shown here is derived from an EMBL/GenBank/DDBJ whole genome shotgun (WGS) entry which is preliminary data.</text>
</comment>
<evidence type="ECO:0000256" key="1">
    <source>
        <dbReference type="SAM" id="MobiDB-lite"/>
    </source>
</evidence>
<accession>A0A9W7D1U9</accession>
<protein>
    <submittedName>
        <fullName evidence="2">Unnamed protein product</fullName>
    </submittedName>
</protein>
<feature type="compositionally biased region" description="Low complexity" evidence="1">
    <location>
        <begin position="35"/>
        <end position="52"/>
    </location>
</feature>
<dbReference type="Proteomes" id="UP001165121">
    <property type="component" value="Unassembled WGS sequence"/>
</dbReference>
<evidence type="ECO:0000313" key="3">
    <source>
        <dbReference type="Proteomes" id="UP001165121"/>
    </source>
</evidence>
<keyword evidence="3" id="KW-1185">Reference proteome</keyword>
<organism evidence="2 3">
    <name type="scientific">Phytophthora fragariaefolia</name>
    <dbReference type="NCBI Taxonomy" id="1490495"/>
    <lineage>
        <taxon>Eukaryota</taxon>
        <taxon>Sar</taxon>
        <taxon>Stramenopiles</taxon>
        <taxon>Oomycota</taxon>
        <taxon>Peronosporomycetes</taxon>
        <taxon>Peronosporales</taxon>
        <taxon>Peronosporaceae</taxon>
        <taxon>Phytophthora</taxon>
    </lineage>
</organism>
<evidence type="ECO:0000313" key="2">
    <source>
        <dbReference type="EMBL" id="GMF49903.1"/>
    </source>
</evidence>
<sequence length="266" mass="29389">MDQFVYLPPTQQEAPRKLMSLLGPEGVSHLASQGADASWASATPTTTSTNGSKPKPLMVSVKTFEGIEGERLLLWTRELEMALGPALLKTEQQRVALATSKLGGRAREGAITCGTLVETSFPTSEQVKQQLWRVFPPPNQAYRVRSRFLATRQGKKELVDYVQELRTRIAGMAVDPQPEAVTVTVFVEGLRTGVARTEVFRTHPSSLEEVVSVALNVEFNLKSSRFGWNALHVNPSSGPEPMDLSYAEDEDAERVYQFHHFCSGLT</sequence>
<proteinExistence type="predicted"/>
<gene>
    <name evidence="2" type="ORF">Pfra01_001978300</name>
</gene>
<name>A0A9W7D1U9_9STRA</name>
<reference evidence="2" key="1">
    <citation type="submission" date="2023-04" db="EMBL/GenBank/DDBJ databases">
        <title>Phytophthora fragariaefolia NBRC 109709.</title>
        <authorList>
            <person name="Ichikawa N."/>
            <person name="Sato H."/>
            <person name="Tonouchi N."/>
        </authorList>
    </citation>
    <scope>NUCLEOTIDE SEQUENCE</scope>
    <source>
        <strain evidence="2">NBRC 109709</strain>
    </source>
</reference>
<dbReference type="OrthoDB" id="79194at2759"/>
<dbReference type="EMBL" id="BSXT01002621">
    <property type="protein sequence ID" value="GMF49903.1"/>
    <property type="molecule type" value="Genomic_DNA"/>
</dbReference>
<feature type="region of interest" description="Disordered" evidence="1">
    <location>
        <begin position="32"/>
        <end position="54"/>
    </location>
</feature>
<dbReference type="AlphaFoldDB" id="A0A9W7D1U9"/>